<gene>
    <name evidence="1" type="ORF">DPEC_G00351480</name>
</gene>
<evidence type="ECO:0000313" key="1">
    <source>
        <dbReference type="EMBL" id="KAJ7985382.1"/>
    </source>
</evidence>
<comment type="caution">
    <text evidence="1">The sequence shown here is derived from an EMBL/GenBank/DDBJ whole genome shotgun (WGS) entry which is preliminary data.</text>
</comment>
<evidence type="ECO:0000313" key="2">
    <source>
        <dbReference type="Proteomes" id="UP001157502"/>
    </source>
</evidence>
<dbReference type="Proteomes" id="UP001157502">
    <property type="component" value="Chromosome 36"/>
</dbReference>
<organism evidence="1 2">
    <name type="scientific">Dallia pectoralis</name>
    <name type="common">Alaska blackfish</name>
    <dbReference type="NCBI Taxonomy" id="75939"/>
    <lineage>
        <taxon>Eukaryota</taxon>
        <taxon>Metazoa</taxon>
        <taxon>Chordata</taxon>
        <taxon>Craniata</taxon>
        <taxon>Vertebrata</taxon>
        <taxon>Euteleostomi</taxon>
        <taxon>Actinopterygii</taxon>
        <taxon>Neopterygii</taxon>
        <taxon>Teleostei</taxon>
        <taxon>Protacanthopterygii</taxon>
        <taxon>Esociformes</taxon>
        <taxon>Umbridae</taxon>
        <taxon>Dallia</taxon>
    </lineage>
</organism>
<dbReference type="EMBL" id="CM055763">
    <property type="protein sequence ID" value="KAJ7985382.1"/>
    <property type="molecule type" value="Genomic_DNA"/>
</dbReference>
<protein>
    <submittedName>
        <fullName evidence="1">Uncharacterized protein</fullName>
    </submittedName>
</protein>
<reference evidence="1" key="1">
    <citation type="submission" date="2021-05" db="EMBL/GenBank/DDBJ databases">
        <authorList>
            <person name="Pan Q."/>
            <person name="Jouanno E."/>
            <person name="Zahm M."/>
            <person name="Klopp C."/>
            <person name="Cabau C."/>
            <person name="Louis A."/>
            <person name="Berthelot C."/>
            <person name="Parey E."/>
            <person name="Roest Crollius H."/>
            <person name="Montfort J."/>
            <person name="Robinson-Rechavi M."/>
            <person name="Bouchez O."/>
            <person name="Lampietro C."/>
            <person name="Lopez Roques C."/>
            <person name="Donnadieu C."/>
            <person name="Postlethwait J."/>
            <person name="Bobe J."/>
            <person name="Dillon D."/>
            <person name="Chandos A."/>
            <person name="von Hippel F."/>
            <person name="Guiguen Y."/>
        </authorList>
    </citation>
    <scope>NUCLEOTIDE SEQUENCE</scope>
    <source>
        <strain evidence="1">YG-Jan2019</strain>
    </source>
</reference>
<proteinExistence type="predicted"/>
<keyword evidence="2" id="KW-1185">Reference proteome</keyword>
<accession>A0ACC2F215</accession>
<name>A0ACC2F215_DALPE</name>
<sequence>MPLPAVPLASVTIGPKSWRDTTVRSLRRAEHILRQTHAGRSGSSGPRSCGSTAVTPMQKDAMRVEGGATQESVCEEKRRPFTTGATLPYATLTPFEAPFPPPCFREVCAVASVSVAGAYMRRVRGVEVQLRGQAVRVRQEGTKLERDRGNLERMLRCLRNEMLINQKSVQGRTRRPATTETARDGADHLLLCEKGELAKLKQELEEILRNTLTQLQTLAQCSRQLLECASERSSVLELVPNTGSLSPGRRGTLSEGLKVADPIGPFTPECKHVLESSTLAVRQSQKLRENIRQMIRIAIARQKAAHATVNEGLVKKVAETVTLKQNLTMMCAATRQAIFRKQRQLNCIRHSHDRTLGPEYRGDLLSREKLDRPIVSVYHGHPGTQLPEAAHLIQGSSVLRRRLLSSEMELSRLQGTCLQLVDNLKGKRAAELVDCSVVRQRMQLVDRRAMPTFLQQGAY</sequence>